<dbReference type="EMBL" id="AP024488">
    <property type="protein sequence ID" value="BCS96865.1"/>
    <property type="molecule type" value="Genomic_DNA"/>
</dbReference>
<dbReference type="InterPro" id="IPR011006">
    <property type="entry name" value="CheY-like_superfamily"/>
</dbReference>
<evidence type="ECO:0000313" key="5">
    <source>
        <dbReference type="Proteomes" id="UP001320148"/>
    </source>
</evidence>
<accession>A0ABM7PIG1</accession>
<dbReference type="InterPro" id="IPR001789">
    <property type="entry name" value="Sig_transdc_resp-reg_receiver"/>
</dbReference>
<dbReference type="SUPFAM" id="SSF52172">
    <property type="entry name" value="CheY-like"/>
    <property type="match status" value="1"/>
</dbReference>
<dbReference type="CDD" id="cd00077">
    <property type="entry name" value="HDc"/>
    <property type="match status" value="1"/>
</dbReference>
<dbReference type="Proteomes" id="UP001320148">
    <property type="component" value="Chromosome"/>
</dbReference>
<sequence>MDTQTNKTQPRLLIVDDEETIRTILRRVMEKQGFTCYLAANGEEALEVLNKHPVDIVLTDVDMPGMGGVELVQLIRAQYSADPMVMTGHINEFSYEQMIQTGAVDFILKPMAPGEVVLRVRRVLRERQLVRGLKETHQELKASYLDTINRLVTAAEYRDENTGDHITRMSTYSAFLAEKMNMDGAWVDQIRYGAAMHDIGKIGIPDNILMKPTKLSGNECNVIQTHPVIGARILANSKSNVLRTGQQIAISHHEKWDGTGYPQGLSGERIPLAGRIVCIADVFDALSTKRPYKDPYPPDVIHSIIKEEREKHFDPGLVDIVLDNFDDFMGIRNSKGGELANWGESFNWSERDAETAPFTI</sequence>
<keyword evidence="5" id="KW-1185">Reference proteome</keyword>
<dbReference type="PROSITE" id="PS51832">
    <property type="entry name" value="HD_GYP"/>
    <property type="match status" value="1"/>
</dbReference>
<dbReference type="RefSeq" id="WP_236888296.1">
    <property type="nucleotide sequence ID" value="NZ_AP024488.1"/>
</dbReference>
<dbReference type="InterPro" id="IPR003607">
    <property type="entry name" value="HD/PDEase_dom"/>
</dbReference>
<gene>
    <name evidence="4" type="ORF">DSLASN_24970</name>
</gene>
<evidence type="ECO:0000313" key="4">
    <source>
        <dbReference type="EMBL" id="BCS96865.1"/>
    </source>
</evidence>
<protein>
    <submittedName>
        <fullName evidence="4">Two-component system response regulator</fullName>
    </submittedName>
</protein>
<dbReference type="SUPFAM" id="SSF109604">
    <property type="entry name" value="HD-domain/PDEase-like"/>
    <property type="match status" value="1"/>
</dbReference>
<reference evidence="4 5" key="1">
    <citation type="submission" date="2021-02" db="EMBL/GenBank/DDBJ databases">
        <title>Complete genome of Desulfoluna sp. strain ASN36.</title>
        <authorList>
            <person name="Takahashi A."/>
            <person name="Kojima H."/>
            <person name="Fukui M."/>
        </authorList>
    </citation>
    <scope>NUCLEOTIDE SEQUENCE [LARGE SCALE GENOMIC DNA]</scope>
    <source>
        <strain evidence="4 5">ASN36</strain>
    </source>
</reference>
<feature type="modified residue" description="4-aspartylphosphate" evidence="1">
    <location>
        <position position="60"/>
    </location>
</feature>
<dbReference type="CDD" id="cd17536">
    <property type="entry name" value="REC_YesN-like"/>
    <property type="match status" value="1"/>
</dbReference>
<dbReference type="SMART" id="SM00448">
    <property type="entry name" value="REC"/>
    <property type="match status" value="1"/>
</dbReference>
<keyword evidence="1" id="KW-0597">Phosphoprotein</keyword>
<evidence type="ECO:0000256" key="1">
    <source>
        <dbReference type="PROSITE-ProRule" id="PRU00169"/>
    </source>
</evidence>
<dbReference type="PROSITE" id="PS50110">
    <property type="entry name" value="RESPONSE_REGULATORY"/>
    <property type="match status" value="1"/>
</dbReference>
<dbReference type="Gene3D" id="1.10.3210.10">
    <property type="entry name" value="Hypothetical protein af1432"/>
    <property type="match status" value="1"/>
</dbReference>
<proteinExistence type="predicted"/>
<dbReference type="Pfam" id="PF00072">
    <property type="entry name" value="Response_reg"/>
    <property type="match status" value="1"/>
</dbReference>
<organism evidence="4 5">
    <name type="scientific">Desulfoluna limicola</name>
    <dbReference type="NCBI Taxonomy" id="2810562"/>
    <lineage>
        <taxon>Bacteria</taxon>
        <taxon>Pseudomonadati</taxon>
        <taxon>Thermodesulfobacteriota</taxon>
        <taxon>Desulfobacteria</taxon>
        <taxon>Desulfobacterales</taxon>
        <taxon>Desulfolunaceae</taxon>
        <taxon>Desulfoluna</taxon>
    </lineage>
</organism>
<dbReference type="PANTHER" id="PTHR45228">
    <property type="entry name" value="CYCLIC DI-GMP PHOSPHODIESTERASE TM_0186-RELATED"/>
    <property type="match status" value="1"/>
</dbReference>
<dbReference type="InterPro" id="IPR037522">
    <property type="entry name" value="HD_GYP_dom"/>
</dbReference>
<feature type="domain" description="HD-GYP" evidence="3">
    <location>
        <begin position="140"/>
        <end position="337"/>
    </location>
</feature>
<evidence type="ECO:0000259" key="2">
    <source>
        <dbReference type="PROSITE" id="PS50110"/>
    </source>
</evidence>
<feature type="domain" description="Response regulatory" evidence="2">
    <location>
        <begin position="11"/>
        <end position="124"/>
    </location>
</feature>
<name>A0ABM7PIG1_9BACT</name>
<dbReference type="Pfam" id="PF13487">
    <property type="entry name" value="HD_5"/>
    <property type="match status" value="1"/>
</dbReference>
<evidence type="ECO:0000259" key="3">
    <source>
        <dbReference type="PROSITE" id="PS51832"/>
    </source>
</evidence>
<dbReference type="Gene3D" id="3.40.50.2300">
    <property type="match status" value="1"/>
</dbReference>
<dbReference type="InterPro" id="IPR052020">
    <property type="entry name" value="Cyclic_di-GMP/3'3'-cGAMP_PDE"/>
</dbReference>
<dbReference type="SMART" id="SM00471">
    <property type="entry name" value="HDc"/>
    <property type="match status" value="1"/>
</dbReference>
<dbReference type="PANTHER" id="PTHR45228:SF1">
    <property type="entry name" value="CYCLIC DI-GMP PHOSPHODIESTERASE TM_0186"/>
    <property type="match status" value="1"/>
</dbReference>